<evidence type="ECO:0000313" key="1">
    <source>
        <dbReference type="EMBL" id="RRS04057.1"/>
    </source>
</evidence>
<comment type="caution">
    <text evidence="1">The sequence shown here is derived from an EMBL/GenBank/DDBJ whole genome shotgun (WGS) entry which is preliminary data.</text>
</comment>
<dbReference type="Proteomes" id="UP000269265">
    <property type="component" value="Unassembled WGS sequence"/>
</dbReference>
<dbReference type="Gene3D" id="3.40.50.10110">
    <property type="entry name" value="DNA polymerase III subunit chi"/>
    <property type="match status" value="1"/>
</dbReference>
<keyword evidence="2" id="KW-1185">Reference proteome</keyword>
<dbReference type="GO" id="GO:0032298">
    <property type="term" value="P:positive regulation of DNA-templated DNA replication initiation"/>
    <property type="evidence" value="ECO:0007669"/>
    <property type="project" value="TreeGrafter"/>
</dbReference>
<name>A0A3R8U3N3_9BURK</name>
<gene>
    <name evidence="1" type="ORF">EIP75_11750</name>
</gene>
<dbReference type="SUPFAM" id="SSF102400">
    <property type="entry name" value="DNA polymerase III chi subunit"/>
    <property type="match status" value="1"/>
</dbReference>
<organism evidence="1 2">
    <name type="scientific">Aquabacterium soli</name>
    <dbReference type="NCBI Taxonomy" id="2493092"/>
    <lineage>
        <taxon>Bacteria</taxon>
        <taxon>Pseudomonadati</taxon>
        <taxon>Pseudomonadota</taxon>
        <taxon>Betaproteobacteria</taxon>
        <taxon>Burkholderiales</taxon>
        <taxon>Aquabacterium</taxon>
    </lineage>
</organism>
<dbReference type="InterPro" id="IPR007459">
    <property type="entry name" value="DNA_pol3_chi"/>
</dbReference>
<dbReference type="OrthoDB" id="5297568at2"/>
<dbReference type="Pfam" id="PF04364">
    <property type="entry name" value="DNA_pol3_chi"/>
    <property type="match status" value="1"/>
</dbReference>
<dbReference type="GO" id="GO:0003887">
    <property type="term" value="F:DNA-directed DNA polymerase activity"/>
    <property type="evidence" value="ECO:0007669"/>
    <property type="project" value="InterPro"/>
</dbReference>
<evidence type="ECO:0000313" key="2">
    <source>
        <dbReference type="Proteomes" id="UP000269265"/>
    </source>
</evidence>
<dbReference type="EMBL" id="RSED01000008">
    <property type="protein sequence ID" value="RRS04057.1"/>
    <property type="molecule type" value="Genomic_DNA"/>
</dbReference>
<dbReference type="AlphaFoldDB" id="A0A3R8U3N3"/>
<dbReference type="PANTHER" id="PTHR38767">
    <property type="entry name" value="DNA POLYMERASE III SUBUNIT CHI"/>
    <property type="match status" value="1"/>
</dbReference>
<dbReference type="GO" id="GO:0003677">
    <property type="term" value="F:DNA binding"/>
    <property type="evidence" value="ECO:0007669"/>
    <property type="project" value="InterPro"/>
</dbReference>
<protein>
    <submittedName>
        <fullName evidence="1">DNA polymerase III subunit chi</fullName>
    </submittedName>
</protein>
<dbReference type="GO" id="GO:0006260">
    <property type="term" value="P:DNA replication"/>
    <property type="evidence" value="ECO:0007669"/>
    <property type="project" value="InterPro"/>
</dbReference>
<accession>A0A3R8U3N3</accession>
<dbReference type="PANTHER" id="PTHR38767:SF1">
    <property type="entry name" value="DNA POLYMERASE III SUBUNIT CHI"/>
    <property type="match status" value="1"/>
</dbReference>
<dbReference type="InterPro" id="IPR036768">
    <property type="entry name" value="PolIII_chi_sf"/>
</dbReference>
<reference evidence="1 2" key="1">
    <citation type="submission" date="2018-12" db="EMBL/GenBank/DDBJ databases">
        <title>The whole draft genome of Aquabacterium sp. SJQ9.</title>
        <authorList>
            <person name="Sun L."/>
            <person name="Gao X."/>
            <person name="Chen W."/>
            <person name="Huang K."/>
        </authorList>
    </citation>
    <scope>NUCLEOTIDE SEQUENCE [LARGE SCALE GENOMIC DNA]</scope>
    <source>
        <strain evidence="1 2">SJQ9</strain>
    </source>
</reference>
<proteinExistence type="predicted"/>
<sequence length="144" mass="16756">MKQVDFHHGMGDKLVYACRLLRKAYRSGASLVVTADMATLRQLDRQLWVFDEQEFLPHVCTSAGQAWPPRWKDTPVWLTDAPEQAPEGRQVLINLGRTLPAGIERYERFFDVVSTEPDDRQLGRQRWRQYESMGWTVKAHLAQE</sequence>